<proteinExistence type="predicted"/>
<organism evidence="1 2">
    <name type="scientific">Ensifer canadensis</name>
    <dbReference type="NCBI Taxonomy" id="555315"/>
    <lineage>
        <taxon>Bacteria</taxon>
        <taxon>Pseudomonadati</taxon>
        <taxon>Pseudomonadota</taxon>
        <taxon>Alphaproteobacteria</taxon>
        <taxon>Hyphomicrobiales</taxon>
        <taxon>Rhizobiaceae</taxon>
        <taxon>Sinorhizobium/Ensifer group</taxon>
        <taxon>Ensifer</taxon>
    </lineage>
</organism>
<gene>
    <name evidence="1" type="ORF">GFB56_01350</name>
</gene>
<dbReference type="EMBL" id="WXFA01000001">
    <property type="protein sequence ID" value="MBM3089466.1"/>
    <property type="molecule type" value="Genomic_DNA"/>
</dbReference>
<accession>A0AAW4FEK4</accession>
<sequence length="68" mass="7319">MEASANAASNAGCAPVAIDGGALITVVRLIANRLLVRLAQREIGTGAEGQMERSLRQARRIWVKMWKA</sequence>
<name>A0AAW4FEK4_9HYPH</name>
<dbReference type="Proteomes" id="UP000744980">
    <property type="component" value="Unassembled WGS sequence"/>
</dbReference>
<evidence type="ECO:0000313" key="1">
    <source>
        <dbReference type="EMBL" id="MBM3089466.1"/>
    </source>
</evidence>
<reference evidence="1 2" key="1">
    <citation type="submission" date="2020-01" db="EMBL/GenBank/DDBJ databases">
        <title>Draft genome assembly of Ensifer adhaerens T173.</title>
        <authorList>
            <person name="Craig J.E."/>
            <person name="Stinchcombe J.R."/>
        </authorList>
    </citation>
    <scope>NUCLEOTIDE SEQUENCE [LARGE SCALE GENOMIC DNA]</scope>
    <source>
        <strain evidence="1 2">T173</strain>
    </source>
</reference>
<dbReference type="RefSeq" id="WP_057205117.1">
    <property type="nucleotide sequence ID" value="NZ_CP083370.1"/>
</dbReference>
<keyword evidence="2" id="KW-1185">Reference proteome</keyword>
<evidence type="ECO:0000313" key="2">
    <source>
        <dbReference type="Proteomes" id="UP000744980"/>
    </source>
</evidence>
<dbReference type="AlphaFoldDB" id="A0AAW4FEK4"/>
<protein>
    <submittedName>
        <fullName evidence="1">Uncharacterized protein</fullName>
    </submittedName>
</protein>
<comment type="caution">
    <text evidence="1">The sequence shown here is derived from an EMBL/GenBank/DDBJ whole genome shotgun (WGS) entry which is preliminary data.</text>
</comment>